<evidence type="ECO:0000313" key="3">
    <source>
        <dbReference type="Proteomes" id="UP000237347"/>
    </source>
</evidence>
<evidence type="ECO:0000313" key="2">
    <source>
        <dbReference type="EMBL" id="KAK7848124.1"/>
    </source>
</evidence>
<dbReference type="GO" id="GO:0008233">
    <property type="term" value="F:peptidase activity"/>
    <property type="evidence" value="ECO:0007669"/>
    <property type="project" value="UniProtKB-KW"/>
</dbReference>
<proteinExistence type="predicted"/>
<feature type="domain" description="Subtilisin-like protease fibronectin type-III" evidence="1">
    <location>
        <begin position="20"/>
        <end position="88"/>
    </location>
</feature>
<organism evidence="2 3">
    <name type="scientific">Quercus suber</name>
    <name type="common">Cork oak</name>
    <dbReference type="NCBI Taxonomy" id="58331"/>
    <lineage>
        <taxon>Eukaryota</taxon>
        <taxon>Viridiplantae</taxon>
        <taxon>Streptophyta</taxon>
        <taxon>Embryophyta</taxon>
        <taxon>Tracheophyta</taxon>
        <taxon>Spermatophyta</taxon>
        <taxon>Magnoliopsida</taxon>
        <taxon>eudicotyledons</taxon>
        <taxon>Gunneridae</taxon>
        <taxon>Pentapetalae</taxon>
        <taxon>rosids</taxon>
        <taxon>fabids</taxon>
        <taxon>Fagales</taxon>
        <taxon>Fagaceae</taxon>
        <taxon>Quercus</taxon>
    </lineage>
</organism>
<dbReference type="Pfam" id="PF17766">
    <property type="entry name" value="fn3_6"/>
    <property type="match status" value="1"/>
</dbReference>
<dbReference type="Proteomes" id="UP000237347">
    <property type="component" value="Unassembled WGS sequence"/>
</dbReference>
<dbReference type="InterPro" id="IPR041469">
    <property type="entry name" value="Subtilisin-like_FN3"/>
</dbReference>
<reference evidence="2 3" key="1">
    <citation type="journal article" date="2018" name="Sci. Data">
        <title>The draft genome sequence of cork oak.</title>
        <authorList>
            <person name="Ramos A.M."/>
            <person name="Usie A."/>
            <person name="Barbosa P."/>
            <person name="Barros P.M."/>
            <person name="Capote T."/>
            <person name="Chaves I."/>
            <person name="Simoes F."/>
            <person name="Abreu I."/>
            <person name="Carrasquinho I."/>
            <person name="Faro C."/>
            <person name="Guimaraes J.B."/>
            <person name="Mendonca D."/>
            <person name="Nobrega F."/>
            <person name="Rodrigues L."/>
            <person name="Saibo N.J.M."/>
            <person name="Varela M.C."/>
            <person name="Egas C."/>
            <person name="Matos J."/>
            <person name="Miguel C.M."/>
            <person name="Oliveira M.M."/>
            <person name="Ricardo C.P."/>
            <person name="Goncalves S."/>
        </authorList>
    </citation>
    <scope>NUCLEOTIDE SEQUENCE [LARGE SCALE GENOMIC DNA]</scope>
    <source>
        <strain evidence="3">cv. HL8</strain>
    </source>
</reference>
<dbReference type="Gene3D" id="2.60.40.2310">
    <property type="match status" value="1"/>
</dbReference>
<dbReference type="EMBL" id="PKMF04000131">
    <property type="protein sequence ID" value="KAK7848124.1"/>
    <property type="molecule type" value="Genomic_DNA"/>
</dbReference>
<accession>A0AAW0L9A1</accession>
<gene>
    <name evidence="2" type="primary">SBT1.6_7</name>
    <name evidence="2" type="ORF">CFP56_005514</name>
</gene>
<dbReference type="AlphaFoldDB" id="A0AAW0L9A1"/>
<evidence type="ECO:0000259" key="1">
    <source>
        <dbReference type="Pfam" id="PF17766"/>
    </source>
</evidence>
<dbReference type="GO" id="GO:0006508">
    <property type="term" value="P:proteolysis"/>
    <property type="evidence" value="ECO:0007669"/>
    <property type="project" value="UniProtKB-KW"/>
</dbReference>
<name>A0AAW0L9A1_QUESU</name>
<keyword evidence="3" id="KW-1185">Reference proteome</keyword>
<protein>
    <submittedName>
        <fullName evidence="2">Subtilisin-like protease sbt1.6</fullName>
    </submittedName>
</protein>
<comment type="caution">
    <text evidence="2">The sequence shown here is derived from an EMBL/GenBank/DDBJ whole genome shotgun (WGS) entry which is preliminary data.</text>
</comment>
<sequence>MSVIIRRSTWSSSHKSINYLNYPSFIAVLSNDTRYLVAQNFIVTNIGNDIAVYQSHVENVPNGMRIGVVPETLTFTHKNQKQGFVVSIN</sequence>